<evidence type="ECO:0000313" key="6">
    <source>
        <dbReference type="Proteomes" id="UP000608955"/>
    </source>
</evidence>
<feature type="domain" description="PPM-type phosphatase" evidence="4">
    <location>
        <begin position="177"/>
        <end position="406"/>
    </location>
</feature>
<dbReference type="GO" id="GO:0016791">
    <property type="term" value="F:phosphatase activity"/>
    <property type="evidence" value="ECO:0007669"/>
    <property type="project" value="TreeGrafter"/>
</dbReference>
<organism evidence="5 6">
    <name type="scientific">Streptomyces naganishii JCM 4654</name>
    <dbReference type="NCBI Taxonomy" id="1306179"/>
    <lineage>
        <taxon>Bacteria</taxon>
        <taxon>Bacillati</taxon>
        <taxon>Actinomycetota</taxon>
        <taxon>Actinomycetes</taxon>
        <taxon>Kitasatosporales</taxon>
        <taxon>Streptomycetaceae</taxon>
        <taxon>Streptomyces</taxon>
    </lineage>
</organism>
<evidence type="ECO:0000256" key="2">
    <source>
        <dbReference type="SAM" id="MobiDB-lite"/>
    </source>
</evidence>
<dbReference type="EMBL" id="BMVF01000002">
    <property type="protein sequence ID" value="GHD85405.1"/>
    <property type="molecule type" value="Genomic_DNA"/>
</dbReference>
<feature type="region of interest" description="Disordered" evidence="2">
    <location>
        <begin position="407"/>
        <end position="430"/>
    </location>
</feature>
<dbReference type="FunFam" id="3.60.40.10:FF:000058">
    <property type="entry name" value="Stage II sporulation protein E"/>
    <property type="match status" value="1"/>
</dbReference>
<feature type="transmembrane region" description="Helical" evidence="3">
    <location>
        <begin position="83"/>
        <end position="108"/>
    </location>
</feature>
<dbReference type="AlphaFoldDB" id="A0A918XZL7"/>
<accession>A0A918XZL7</accession>
<dbReference type="Gene3D" id="3.60.40.10">
    <property type="entry name" value="PPM-type phosphatase domain"/>
    <property type="match status" value="1"/>
</dbReference>
<evidence type="ECO:0000256" key="3">
    <source>
        <dbReference type="SAM" id="Phobius"/>
    </source>
</evidence>
<reference evidence="5" key="2">
    <citation type="submission" date="2020-09" db="EMBL/GenBank/DDBJ databases">
        <authorList>
            <person name="Sun Q."/>
            <person name="Ohkuma M."/>
        </authorList>
    </citation>
    <scope>NUCLEOTIDE SEQUENCE</scope>
    <source>
        <strain evidence="5">JCM 4654</strain>
    </source>
</reference>
<keyword evidence="3" id="KW-1133">Transmembrane helix</keyword>
<dbReference type="PANTHER" id="PTHR43156">
    <property type="entry name" value="STAGE II SPORULATION PROTEIN E-RELATED"/>
    <property type="match status" value="1"/>
</dbReference>
<protein>
    <submittedName>
        <fullName evidence="5">Integral membrane protein</fullName>
    </submittedName>
</protein>
<gene>
    <name evidence="5" type="ORF">GCM10010508_09040</name>
</gene>
<dbReference type="InterPro" id="IPR036457">
    <property type="entry name" value="PPM-type-like_dom_sf"/>
</dbReference>
<dbReference type="Proteomes" id="UP000608955">
    <property type="component" value="Unassembled WGS sequence"/>
</dbReference>
<feature type="transmembrane region" description="Helical" evidence="3">
    <location>
        <begin position="53"/>
        <end position="71"/>
    </location>
</feature>
<dbReference type="SMART" id="SM00331">
    <property type="entry name" value="PP2C_SIG"/>
    <property type="match status" value="1"/>
</dbReference>
<evidence type="ECO:0000259" key="4">
    <source>
        <dbReference type="SMART" id="SM00331"/>
    </source>
</evidence>
<sequence length="430" mass="45614">MLGTRMRAVAACAVLRVVSDGGIGGQERFDGYQRAGRRGAGRRHPLLRVRGRSVAWMPPLLLLVGIAVLDWNTGGEFRVISWIVLVPGISAAICAVWTTAVFAALSLATYYVVDASWPHQYRTGVPDFILVAAGGALAVLACAVRVRGERLMLHMQDVAATTRRAVLRPLPPGWGGLDHAGVYLAADSDARIGGDFYDIQPGPAGTRVLVGDVQGKGLGAVEAAAALLGTFREAGYHERDLTAVAERLESRMVRHREHAMAMGRDEEDRFATAVLIGFPDDDPGAVRVVNFGHEPPLVVGPRGVRRLPPGEGLPLGLGEFSTHGPPPVKRAALGPGETLLLFTDGVTEARDGTGAFYPLAREVARALAADARTAEPRRLVARVRDGTLRHCGGRLGDDTTIFAVRRTAAGPPVESGAASRPRPRLGDGTT</sequence>
<proteinExistence type="predicted"/>
<name>A0A918XZL7_9ACTN</name>
<evidence type="ECO:0000256" key="1">
    <source>
        <dbReference type="ARBA" id="ARBA00022801"/>
    </source>
</evidence>
<keyword evidence="1" id="KW-0378">Hydrolase</keyword>
<keyword evidence="3" id="KW-0472">Membrane</keyword>
<dbReference type="Pfam" id="PF07228">
    <property type="entry name" value="SpoIIE"/>
    <property type="match status" value="1"/>
</dbReference>
<reference evidence="5" key="1">
    <citation type="journal article" date="2014" name="Int. J. Syst. Evol. Microbiol.">
        <title>Complete genome sequence of Corynebacterium casei LMG S-19264T (=DSM 44701T), isolated from a smear-ripened cheese.</title>
        <authorList>
            <consortium name="US DOE Joint Genome Institute (JGI-PGF)"/>
            <person name="Walter F."/>
            <person name="Albersmeier A."/>
            <person name="Kalinowski J."/>
            <person name="Ruckert C."/>
        </authorList>
    </citation>
    <scope>NUCLEOTIDE SEQUENCE</scope>
    <source>
        <strain evidence="5">JCM 4654</strain>
    </source>
</reference>
<feature type="transmembrane region" description="Helical" evidence="3">
    <location>
        <begin position="128"/>
        <end position="146"/>
    </location>
</feature>
<dbReference type="InterPro" id="IPR001932">
    <property type="entry name" value="PPM-type_phosphatase-like_dom"/>
</dbReference>
<dbReference type="InterPro" id="IPR052016">
    <property type="entry name" value="Bact_Sigma-Reg"/>
</dbReference>
<dbReference type="SUPFAM" id="SSF81606">
    <property type="entry name" value="PP2C-like"/>
    <property type="match status" value="1"/>
</dbReference>
<keyword evidence="3" id="KW-0812">Transmembrane</keyword>
<comment type="caution">
    <text evidence="5">The sequence shown here is derived from an EMBL/GenBank/DDBJ whole genome shotgun (WGS) entry which is preliminary data.</text>
</comment>
<evidence type="ECO:0000313" key="5">
    <source>
        <dbReference type="EMBL" id="GHD85405.1"/>
    </source>
</evidence>
<dbReference type="PANTHER" id="PTHR43156:SF2">
    <property type="entry name" value="STAGE II SPORULATION PROTEIN E"/>
    <property type="match status" value="1"/>
</dbReference>
<keyword evidence="6" id="KW-1185">Reference proteome</keyword>